<accession>A0A259TWQ9</accession>
<evidence type="ECO:0000313" key="2">
    <source>
        <dbReference type="Proteomes" id="UP000216446"/>
    </source>
</evidence>
<dbReference type="InParanoid" id="A0A259TWQ9"/>
<dbReference type="EMBL" id="MQWB01000001">
    <property type="protein sequence ID" value="OZC02195.1"/>
    <property type="molecule type" value="Genomic_DNA"/>
</dbReference>
<gene>
    <name evidence="1" type="ORF">BSZ36_03845</name>
</gene>
<evidence type="ECO:0008006" key="3">
    <source>
        <dbReference type="Google" id="ProtNLM"/>
    </source>
</evidence>
<comment type="caution">
    <text evidence="1">The sequence shown here is derived from an EMBL/GenBank/DDBJ whole genome shotgun (WGS) entry which is preliminary data.</text>
</comment>
<sequence length="119" mass="13068">MPAYDYALIRVVPRVHLASGETVGVILQCRQKRFIGVRWAEAPEALAARWPGLGAGLLTRYLRAMEQMASGEGPLGVYPPSERFHWLTATRSTVVQPSPVHTGMDDDPEAALDRIAQSL</sequence>
<dbReference type="RefSeq" id="WP_179271011.1">
    <property type="nucleotide sequence ID" value="NZ_MQWB01000001.1"/>
</dbReference>
<organism evidence="1 2">
    <name type="scientific">Rubricoccus marinus</name>
    <dbReference type="NCBI Taxonomy" id="716817"/>
    <lineage>
        <taxon>Bacteria</taxon>
        <taxon>Pseudomonadati</taxon>
        <taxon>Rhodothermota</taxon>
        <taxon>Rhodothermia</taxon>
        <taxon>Rhodothermales</taxon>
        <taxon>Rubricoccaceae</taxon>
        <taxon>Rubricoccus</taxon>
    </lineage>
</organism>
<name>A0A259TWQ9_9BACT</name>
<keyword evidence="2" id="KW-1185">Reference proteome</keyword>
<evidence type="ECO:0000313" key="1">
    <source>
        <dbReference type="EMBL" id="OZC02195.1"/>
    </source>
</evidence>
<dbReference type="Proteomes" id="UP000216446">
    <property type="component" value="Unassembled WGS sequence"/>
</dbReference>
<dbReference type="Pfam" id="PF11236">
    <property type="entry name" value="DUF3037"/>
    <property type="match status" value="1"/>
</dbReference>
<dbReference type="AlphaFoldDB" id="A0A259TWQ9"/>
<protein>
    <recommendedName>
        <fullName evidence="3">DUF3037 domain-containing protein</fullName>
    </recommendedName>
</protein>
<proteinExistence type="predicted"/>
<dbReference type="InterPro" id="IPR021398">
    <property type="entry name" value="DUF3037"/>
</dbReference>
<reference evidence="1 2" key="1">
    <citation type="submission" date="2016-11" db="EMBL/GenBank/DDBJ databases">
        <title>Study of marine rhodopsin-containing bacteria.</title>
        <authorList>
            <person name="Yoshizawa S."/>
            <person name="Kumagai Y."/>
            <person name="Kogure K."/>
        </authorList>
    </citation>
    <scope>NUCLEOTIDE SEQUENCE [LARGE SCALE GENOMIC DNA]</scope>
    <source>
        <strain evidence="1 2">SG-29</strain>
    </source>
</reference>